<keyword evidence="9" id="KW-1185">Reference proteome</keyword>
<protein>
    <recommendedName>
        <fullName evidence="7">Alpha-1,4 glucan phosphorylase</fullName>
        <ecNumber evidence="7">2.4.1.1</ecNumber>
    </recommendedName>
</protein>
<dbReference type="Pfam" id="PF00343">
    <property type="entry name" value="Phosphorylase"/>
    <property type="match status" value="1"/>
</dbReference>
<comment type="catalytic activity">
    <reaction evidence="7">
        <text>[(1-&gt;4)-alpha-D-glucosyl](n) + phosphate = [(1-&gt;4)-alpha-D-glucosyl](n-1) + alpha-D-glucose 1-phosphate</text>
        <dbReference type="Rhea" id="RHEA:41732"/>
        <dbReference type="Rhea" id="RHEA-COMP:9584"/>
        <dbReference type="Rhea" id="RHEA-COMP:9586"/>
        <dbReference type="ChEBI" id="CHEBI:15444"/>
        <dbReference type="ChEBI" id="CHEBI:43474"/>
        <dbReference type="ChEBI" id="CHEBI:58601"/>
        <dbReference type="EC" id="2.4.1.1"/>
    </reaction>
</comment>
<dbReference type="AlphaFoldDB" id="A0A7R9C2F2"/>
<comment type="cofactor">
    <cofactor evidence="1 7">
        <name>pyridoxal 5'-phosphate</name>
        <dbReference type="ChEBI" id="CHEBI:597326"/>
    </cofactor>
</comment>
<comment type="function">
    <text evidence="7">Allosteric enzyme that catalyzes the rate-limiting step in glycogen catabolism, the phosphorolytic cleavage of glycogen to produce glucose-1-phosphate, and plays a central role in maintaining cellular and organismal glucose homeostasis.</text>
</comment>
<dbReference type="SUPFAM" id="SSF53756">
    <property type="entry name" value="UDP-Glycosyltransferase/glycogen phosphorylase"/>
    <property type="match status" value="1"/>
</dbReference>
<keyword evidence="3 7" id="KW-0328">Glycosyltransferase</keyword>
<keyword evidence="4 7" id="KW-0808">Transferase</keyword>
<evidence type="ECO:0000256" key="6">
    <source>
        <dbReference type="ARBA" id="ARBA00023277"/>
    </source>
</evidence>
<gene>
    <name evidence="8" type="ORF">NMOB1V02_LOCUS12332</name>
</gene>
<dbReference type="EMBL" id="CAJPEX010009492">
    <property type="protein sequence ID" value="CAG0924880.1"/>
    <property type="molecule type" value="Genomic_DNA"/>
</dbReference>
<evidence type="ECO:0000313" key="8">
    <source>
        <dbReference type="EMBL" id="CAD7284728.1"/>
    </source>
</evidence>
<evidence type="ECO:0000256" key="7">
    <source>
        <dbReference type="RuleBase" id="RU000587"/>
    </source>
</evidence>
<sequence>QDIIRRFKSSKFGSREAVRHDFSEFPDKVAIQLNDTHPSLAIPELMRILVDIEGLTWEQAWDICTRTCAYTNHTVLPEALERWPVSMLEYILPRHLQIIYEINQRLMDQVSKRWVGDFDRMRRMSLIEEEGEKRVNMAHLSIVGSHAVNGVAAIHSEIIKRDIFHDFCEMNPEKFQNKTNGITPRRWLLLCNPGLADAIAEKIGDEWPRHLDQLQELKKHVHDPGFMRVVQTVKQEN</sequence>
<dbReference type="GO" id="GO:0030170">
    <property type="term" value="F:pyridoxal phosphate binding"/>
    <property type="evidence" value="ECO:0007669"/>
    <property type="project" value="TreeGrafter"/>
</dbReference>
<keyword evidence="5 7" id="KW-0663">Pyridoxal phosphate</keyword>
<proteinExistence type="inferred from homology"/>
<evidence type="ECO:0000256" key="3">
    <source>
        <dbReference type="ARBA" id="ARBA00022676"/>
    </source>
</evidence>
<keyword evidence="6 7" id="KW-0119">Carbohydrate metabolism</keyword>
<feature type="non-terminal residue" evidence="8">
    <location>
        <position position="1"/>
    </location>
</feature>
<accession>A0A7R9C2F2</accession>
<dbReference type="GO" id="GO:0005737">
    <property type="term" value="C:cytoplasm"/>
    <property type="evidence" value="ECO:0007669"/>
    <property type="project" value="TreeGrafter"/>
</dbReference>
<comment type="similarity">
    <text evidence="2 7">Belongs to the glycogen phosphorylase family.</text>
</comment>
<organism evidence="8">
    <name type="scientific">Notodromas monacha</name>
    <dbReference type="NCBI Taxonomy" id="399045"/>
    <lineage>
        <taxon>Eukaryota</taxon>
        <taxon>Metazoa</taxon>
        <taxon>Ecdysozoa</taxon>
        <taxon>Arthropoda</taxon>
        <taxon>Crustacea</taxon>
        <taxon>Oligostraca</taxon>
        <taxon>Ostracoda</taxon>
        <taxon>Podocopa</taxon>
        <taxon>Podocopida</taxon>
        <taxon>Cypridocopina</taxon>
        <taxon>Cypridoidea</taxon>
        <taxon>Cyprididae</taxon>
        <taxon>Notodromas</taxon>
    </lineage>
</organism>
<dbReference type="GO" id="GO:0005980">
    <property type="term" value="P:glycogen catabolic process"/>
    <property type="evidence" value="ECO:0007669"/>
    <property type="project" value="TreeGrafter"/>
</dbReference>
<dbReference type="FunFam" id="3.40.50.2000:FF:000153">
    <property type="entry name" value="Alpha-1,4 glucan phosphorylase"/>
    <property type="match status" value="1"/>
</dbReference>
<dbReference type="EC" id="2.4.1.1" evidence="7"/>
<dbReference type="Gene3D" id="3.40.50.2000">
    <property type="entry name" value="Glycogen Phosphorylase B"/>
    <property type="match status" value="2"/>
</dbReference>
<evidence type="ECO:0000256" key="1">
    <source>
        <dbReference type="ARBA" id="ARBA00001933"/>
    </source>
</evidence>
<reference evidence="8" key="1">
    <citation type="submission" date="2020-11" db="EMBL/GenBank/DDBJ databases">
        <authorList>
            <person name="Tran Van P."/>
        </authorList>
    </citation>
    <scope>NUCLEOTIDE SEQUENCE</scope>
</reference>
<dbReference type="EMBL" id="OA891529">
    <property type="protein sequence ID" value="CAD7284728.1"/>
    <property type="molecule type" value="Genomic_DNA"/>
</dbReference>
<evidence type="ECO:0000313" key="9">
    <source>
        <dbReference type="Proteomes" id="UP000678499"/>
    </source>
</evidence>
<feature type="non-terminal residue" evidence="8">
    <location>
        <position position="237"/>
    </location>
</feature>
<dbReference type="InterPro" id="IPR000811">
    <property type="entry name" value="Glyco_trans_35"/>
</dbReference>
<dbReference type="Proteomes" id="UP000678499">
    <property type="component" value="Unassembled WGS sequence"/>
</dbReference>
<dbReference type="OrthoDB" id="9215500at2759"/>
<dbReference type="PANTHER" id="PTHR11468:SF13">
    <property type="entry name" value="GLYCOGEN PHOSPHORYLASE"/>
    <property type="match status" value="1"/>
</dbReference>
<dbReference type="GO" id="GO:0008184">
    <property type="term" value="F:glycogen phosphorylase activity"/>
    <property type="evidence" value="ECO:0007669"/>
    <property type="project" value="InterPro"/>
</dbReference>
<dbReference type="PANTHER" id="PTHR11468">
    <property type="entry name" value="GLYCOGEN PHOSPHORYLASE"/>
    <property type="match status" value="1"/>
</dbReference>
<evidence type="ECO:0000256" key="4">
    <source>
        <dbReference type="ARBA" id="ARBA00022679"/>
    </source>
</evidence>
<name>A0A7R9C2F2_9CRUS</name>
<evidence type="ECO:0000256" key="5">
    <source>
        <dbReference type="ARBA" id="ARBA00022898"/>
    </source>
</evidence>
<evidence type="ECO:0000256" key="2">
    <source>
        <dbReference type="ARBA" id="ARBA00006047"/>
    </source>
</evidence>